<comment type="caution">
    <text evidence="3">The sequence shown here is derived from an EMBL/GenBank/DDBJ whole genome shotgun (WGS) entry which is preliminary data.</text>
</comment>
<dbReference type="AlphaFoldDB" id="A0A7X0H442"/>
<dbReference type="InterPro" id="IPR029787">
    <property type="entry name" value="Nucleotide_cyclase"/>
</dbReference>
<dbReference type="Proteomes" id="UP000541810">
    <property type="component" value="Unassembled WGS sequence"/>
</dbReference>
<dbReference type="SUPFAM" id="SSF55073">
    <property type="entry name" value="Nucleotide cyclase"/>
    <property type="match status" value="1"/>
</dbReference>
<dbReference type="PROSITE" id="PS50887">
    <property type="entry name" value="GGDEF"/>
    <property type="match status" value="1"/>
</dbReference>
<dbReference type="PANTHER" id="PTHR46663:SF4">
    <property type="entry name" value="DIGUANYLATE CYCLASE DGCT-RELATED"/>
    <property type="match status" value="1"/>
</dbReference>
<dbReference type="InterPro" id="IPR052163">
    <property type="entry name" value="DGC-Regulatory_Protein"/>
</dbReference>
<keyword evidence="1" id="KW-0472">Membrane</keyword>
<dbReference type="FunFam" id="3.30.70.270:FF:000001">
    <property type="entry name" value="Diguanylate cyclase domain protein"/>
    <property type="match status" value="1"/>
</dbReference>
<proteinExistence type="predicted"/>
<organism evidence="3 4">
    <name type="scientific">Algisphaera agarilytica</name>
    <dbReference type="NCBI Taxonomy" id="1385975"/>
    <lineage>
        <taxon>Bacteria</taxon>
        <taxon>Pseudomonadati</taxon>
        <taxon>Planctomycetota</taxon>
        <taxon>Phycisphaerae</taxon>
        <taxon>Phycisphaerales</taxon>
        <taxon>Phycisphaeraceae</taxon>
        <taxon>Algisphaera</taxon>
    </lineage>
</organism>
<feature type="transmembrane region" description="Helical" evidence="1">
    <location>
        <begin position="86"/>
        <end position="105"/>
    </location>
</feature>
<dbReference type="GO" id="GO:0003824">
    <property type="term" value="F:catalytic activity"/>
    <property type="evidence" value="ECO:0007669"/>
    <property type="project" value="UniProtKB-ARBA"/>
</dbReference>
<accession>A0A7X0H442</accession>
<dbReference type="PANTHER" id="PTHR46663">
    <property type="entry name" value="DIGUANYLATE CYCLASE DGCT-RELATED"/>
    <property type="match status" value="1"/>
</dbReference>
<sequence>MRLYGTNPHISKWHWLTAGVLAVLCVMGLDIVTGREVSFSLFYLVPIGIVCLKVGGRSAMLIAGLSAAAWAEAEVLSGTDYSHVAIPFWNAVVRLSFFLTFTILIQSLRTAIARQHDLARTDVLTGAVNRRSFFETLMYELARSQRYGRGFALVYLDLDHFKQVNDQLGHAEGDRVLVTVVEEMQKRLRRTDTVARLGGDEFALLLPEIPPLAAELLIAKLRFELLESMRREGWSITFSIGLLNCDGRVEDEDALVRQVDQLMYAVKRSGRDNLRIANAWEFLNTSDPDPIASRHAA</sequence>
<keyword evidence="1" id="KW-1133">Transmembrane helix</keyword>
<gene>
    <name evidence="3" type="ORF">HNQ40_000534</name>
</gene>
<dbReference type="CDD" id="cd01949">
    <property type="entry name" value="GGDEF"/>
    <property type="match status" value="1"/>
</dbReference>
<reference evidence="3 4" key="1">
    <citation type="submission" date="2020-08" db="EMBL/GenBank/DDBJ databases">
        <title>Genomic Encyclopedia of Type Strains, Phase IV (KMG-IV): sequencing the most valuable type-strain genomes for metagenomic binning, comparative biology and taxonomic classification.</title>
        <authorList>
            <person name="Goeker M."/>
        </authorList>
    </citation>
    <scope>NUCLEOTIDE SEQUENCE [LARGE SCALE GENOMIC DNA]</scope>
    <source>
        <strain evidence="3 4">DSM 103725</strain>
    </source>
</reference>
<keyword evidence="1" id="KW-0812">Transmembrane</keyword>
<dbReference type="Pfam" id="PF00990">
    <property type="entry name" value="GGDEF"/>
    <property type="match status" value="1"/>
</dbReference>
<feature type="transmembrane region" description="Helical" evidence="1">
    <location>
        <begin position="12"/>
        <end position="29"/>
    </location>
</feature>
<dbReference type="InterPro" id="IPR000160">
    <property type="entry name" value="GGDEF_dom"/>
</dbReference>
<dbReference type="InterPro" id="IPR043128">
    <property type="entry name" value="Rev_trsase/Diguanyl_cyclase"/>
</dbReference>
<dbReference type="RefSeq" id="WP_184676123.1">
    <property type="nucleotide sequence ID" value="NZ_JACHGY010000001.1"/>
</dbReference>
<dbReference type="EMBL" id="JACHGY010000001">
    <property type="protein sequence ID" value="MBB6428728.1"/>
    <property type="molecule type" value="Genomic_DNA"/>
</dbReference>
<feature type="transmembrane region" description="Helical" evidence="1">
    <location>
        <begin position="41"/>
        <end position="66"/>
    </location>
</feature>
<feature type="domain" description="GGDEF" evidence="2">
    <location>
        <begin position="149"/>
        <end position="279"/>
    </location>
</feature>
<dbReference type="SMART" id="SM00267">
    <property type="entry name" value="GGDEF"/>
    <property type="match status" value="1"/>
</dbReference>
<evidence type="ECO:0000256" key="1">
    <source>
        <dbReference type="SAM" id="Phobius"/>
    </source>
</evidence>
<name>A0A7X0H442_9BACT</name>
<dbReference type="Gene3D" id="3.30.70.270">
    <property type="match status" value="1"/>
</dbReference>
<dbReference type="NCBIfam" id="TIGR00254">
    <property type="entry name" value="GGDEF"/>
    <property type="match status" value="1"/>
</dbReference>
<evidence type="ECO:0000259" key="2">
    <source>
        <dbReference type="PROSITE" id="PS50887"/>
    </source>
</evidence>
<keyword evidence="4" id="KW-1185">Reference proteome</keyword>
<evidence type="ECO:0000313" key="4">
    <source>
        <dbReference type="Proteomes" id="UP000541810"/>
    </source>
</evidence>
<protein>
    <submittedName>
        <fullName evidence="3">Diguanylate cyclase (GGDEF)-like protein</fullName>
    </submittedName>
</protein>
<evidence type="ECO:0000313" key="3">
    <source>
        <dbReference type="EMBL" id="MBB6428728.1"/>
    </source>
</evidence>